<sequence length="243" mass="28461">MKILIIYAYFLLSINSYSQKQIYTGEINYEVNMLVNESKLDSIAKKIKGSENMKKMIISNMKNQKSINFKLKFSKNESIFEEEKRLKINEKKINFTRIMMGNGSYYTNKKTKETLNQKEAYGQLFIVDVSQVEWELTQERKKIDSYVCYKATTFKEVENSKGKNKVEVIAWYTTELPYNFGPNEFNGLPGLILELQEGNLIIKASKINLMNKNVEIKKPSKGKKITLEEFNILSKKMYENRKN</sequence>
<evidence type="ECO:0000313" key="2">
    <source>
        <dbReference type="Proteomes" id="UP000003053"/>
    </source>
</evidence>
<reference evidence="1 2" key="1">
    <citation type="submission" date="2006-02" db="EMBL/GenBank/DDBJ databases">
        <authorList>
            <person name="Murray A."/>
            <person name="Staley J."/>
            <person name="Ferriera S."/>
            <person name="Johnson J."/>
            <person name="Kravitz S."/>
            <person name="Halpern A."/>
            <person name="Remington K."/>
            <person name="Beeson K."/>
            <person name="Tran B."/>
            <person name="Rogers Y.-H."/>
            <person name="Friedman R."/>
            <person name="Venter J.C."/>
        </authorList>
    </citation>
    <scope>NUCLEOTIDE SEQUENCE [LARGE SCALE GENOMIC DNA]</scope>
    <source>
        <strain evidence="1 2">23-P</strain>
    </source>
</reference>
<evidence type="ECO:0008006" key="3">
    <source>
        <dbReference type="Google" id="ProtNLM"/>
    </source>
</evidence>
<evidence type="ECO:0000313" key="1">
    <source>
        <dbReference type="EMBL" id="EAR13456.1"/>
    </source>
</evidence>
<organism evidence="1 2">
    <name type="scientific">Polaribacter irgensii 23-P</name>
    <dbReference type="NCBI Taxonomy" id="313594"/>
    <lineage>
        <taxon>Bacteria</taxon>
        <taxon>Pseudomonadati</taxon>
        <taxon>Bacteroidota</taxon>
        <taxon>Flavobacteriia</taxon>
        <taxon>Flavobacteriales</taxon>
        <taxon>Flavobacteriaceae</taxon>
    </lineage>
</organism>
<accession>A4BWW5</accession>
<dbReference type="RefSeq" id="WP_004569254.1">
    <property type="nucleotide sequence ID" value="NZ_CH724148.1"/>
</dbReference>
<keyword evidence="2" id="KW-1185">Reference proteome</keyword>
<proteinExistence type="predicted"/>
<comment type="caution">
    <text evidence="1">The sequence shown here is derived from an EMBL/GenBank/DDBJ whole genome shotgun (WGS) entry which is preliminary data.</text>
</comment>
<dbReference type="AlphaFoldDB" id="A4BWW5"/>
<dbReference type="eggNOG" id="ENOG502Z8ZW">
    <property type="taxonomic scope" value="Bacteria"/>
</dbReference>
<name>A4BWW5_9FLAO</name>
<dbReference type="Proteomes" id="UP000003053">
    <property type="component" value="Unassembled WGS sequence"/>
</dbReference>
<dbReference type="HOGENOM" id="CLU_085659_0_1_10"/>
<dbReference type="EMBL" id="AAOG01000001">
    <property type="protein sequence ID" value="EAR13456.1"/>
    <property type="molecule type" value="Genomic_DNA"/>
</dbReference>
<dbReference type="STRING" id="313594.PI23P_03142"/>
<gene>
    <name evidence="1" type="ORF">PI23P_03142</name>
</gene>
<dbReference type="InterPro" id="IPR005901">
    <property type="entry name" value="GLPGLI"/>
</dbReference>
<dbReference type="NCBIfam" id="TIGR01200">
    <property type="entry name" value="GLPGLI"/>
    <property type="match status" value="1"/>
</dbReference>
<protein>
    <recommendedName>
        <fullName evidence="3">GLPGLI family protein</fullName>
    </recommendedName>
</protein>
<dbReference type="Pfam" id="PF09697">
    <property type="entry name" value="Porph_ging"/>
    <property type="match status" value="1"/>
</dbReference>
<dbReference type="OrthoDB" id="713598at2"/>